<dbReference type="PRINTS" id="PR01703">
    <property type="entry name" value="MNSODISMTASE"/>
</dbReference>
<dbReference type="EMBL" id="JAGQLG010000104">
    <property type="protein sequence ID" value="MCA9382310.1"/>
    <property type="molecule type" value="Genomic_DNA"/>
</dbReference>
<feature type="binding site" evidence="5">
    <location>
        <position position="26"/>
    </location>
    <ligand>
        <name>Mn(2+)</name>
        <dbReference type="ChEBI" id="CHEBI:29035"/>
    </ligand>
</feature>
<evidence type="ECO:0000256" key="5">
    <source>
        <dbReference type="PIRSR" id="PIRSR000349-1"/>
    </source>
</evidence>
<comment type="similarity">
    <text evidence="1 6">Belongs to the iron/manganese superoxide dismutase family.</text>
</comment>
<proteinExistence type="inferred from homology"/>
<evidence type="ECO:0000313" key="9">
    <source>
        <dbReference type="EMBL" id="MCA9382310.1"/>
    </source>
</evidence>
<gene>
    <name evidence="9" type="ORF">KC660_02785</name>
</gene>
<evidence type="ECO:0000313" key="10">
    <source>
        <dbReference type="Proteomes" id="UP000782843"/>
    </source>
</evidence>
<dbReference type="SUPFAM" id="SSF46609">
    <property type="entry name" value="Fe,Mn superoxide dismutase (SOD), N-terminal domain"/>
    <property type="match status" value="1"/>
</dbReference>
<dbReference type="PROSITE" id="PS00088">
    <property type="entry name" value="SOD_MN"/>
    <property type="match status" value="1"/>
</dbReference>
<dbReference type="GO" id="GO:0046872">
    <property type="term" value="F:metal ion binding"/>
    <property type="evidence" value="ECO:0007669"/>
    <property type="project" value="UniProtKB-KW"/>
</dbReference>
<evidence type="ECO:0000259" key="8">
    <source>
        <dbReference type="Pfam" id="PF02777"/>
    </source>
</evidence>
<feature type="binding site" evidence="5">
    <location>
        <position position="74"/>
    </location>
    <ligand>
        <name>Mn(2+)</name>
        <dbReference type="ChEBI" id="CHEBI:29035"/>
    </ligand>
</feature>
<dbReference type="InterPro" id="IPR036314">
    <property type="entry name" value="SOD_C_sf"/>
</dbReference>
<protein>
    <recommendedName>
        <fullName evidence="2 6">Superoxide dismutase</fullName>
        <ecNumber evidence="2 6">1.15.1.1</ecNumber>
    </recommendedName>
</protein>
<dbReference type="InterPro" id="IPR001189">
    <property type="entry name" value="Mn/Fe_SOD"/>
</dbReference>
<dbReference type="Gene3D" id="3.55.40.20">
    <property type="entry name" value="Iron/manganese superoxide dismutase, C-terminal domain"/>
    <property type="match status" value="1"/>
</dbReference>
<evidence type="ECO:0000256" key="4">
    <source>
        <dbReference type="ARBA" id="ARBA00023002"/>
    </source>
</evidence>
<evidence type="ECO:0000256" key="1">
    <source>
        <dbReference type="ARBA" id="ARBA00008714"/>
    </source>
</evidence>
<dbReference type="PANTHER" id="PTHR11404">
    <property type="entry name" value="SUPEROXIDE DISMUTASE 2"/>
    <property type="match status" value="1"/>
</dbReference>
<feature type="binding site" evidence="5">
    <location>
        <position position="156"/>
    </location>
    <ligand>
        <name>Mn(2+)</name>
        <dbReference type="ChEBI" id="CHEBI:29035"/>
    </ligand>
</feature>
<feature type="binding site" evidence="5">
    <location>
        <position position="160"/>
    </location>
    <ligand>
        <name>Mn(2+)</name>
        <dbReference type="ChEBI" id="CHEBI:29035"/>
    </ligand>
</feature>
<name>A0A955L3Q0_9BACT</name>
<comment type="catalytic activity">
    <reaction evidence="6">
        <text>2 superoxide + 2 H(+) = H2O2 + O2</text>
        <dbReference type="Rhea" id="RHEA:20696"/>
        <dbReference type="ChEBI" id="CHEBI:15378"/>
        <dbReference type="ChEBI" id="CHEBI:15379"/>
        <dbReference type="ChEBI" id="CHEBI:16240"/>
        <dbReference type="ChEBI" id="CHEBI:18421"/>
        <dbReference type="EC" id="1.15.1.1"/>
    </reaction>
</comment>
<keyword evidence="3 5" id="KW-0479">Metal-binding</keyword>
<evidence type="ECO:0000256" key="6">
    <source>
        <dbReference type="RuleBase" id="RU000414"/>
    </source>
</evidence>
<dbReference type="InterPro" id="IPR019831">
    <property type="entry name" value="Mn/Fe_SOD_N"/>
</dbReference>
<reference evidence="9" key="2">
    <citation type="journal article" date="2021" name="Microbiome">
        <title>Successional dynamics and alternative stable states in a saline activated sludge microbial community over 9 years.</title>
        <authorList>
            <person name="Wang Y."/>
            <person name="Ye J."/>
            <person name="Ju F."/>
            <person name="Liu L."/>
            <person name="Boyd J.A."/>
            <person name="Deng Y."/>
            <person name="Parks D.H."/>
            <person name="Jiang X."/>
            <person name="Yin X."/>
            <person name="Woodcroft B.J."/>
            <person name="Tyson G.W."/>
            <person name="Hugenholtz P."/>
            <person name="Polz M.F."/>
            <person name="Zhang T."/>
        </authorList>
    </citation>
    <scope>NUCLEOTIDE SEQUENCE</scope>
    <source>
        <strain evidence="9">HKST-UBA10</strain>
    </source>
</reference>
<dbReference type="InterPro" id="IPR036324">
    <property type="entry name" value="Mn/Fe_SOD_N_sf"/>
</dbReference>
<feature type="domain" description="Manganese/iron superoxide dismutase C-terminal" evidence="8">
    <location>
        <begin position="92"/>
        <end position="188"/>
    </location>
</feature>
<feature type="domain" description="Manganese/iron superoxide dismutase N-terminal" evidence="7">
    <location>
        <begin position="2"/>
        <end position="81"/>
    </location>
</feature>
<dbReference type="PIRSF" id="PIRSF000349">
    <property type="entry name" value="SODismutase"/>
    <property type="match status" value="1"/>
</dbReference>
<dbReference type="Pfam" id="PF02777">
    <property type="entry name" value="Sod_Fe_C"/>
    <property type="match status" value="1"/>
</dbReference>
<comment type="caution">
    <text evidence="9">The sequence shown here is derived from an EMBL/GenBank/DDBJ whole genome shotgun (WGS) entry which is preliminary data.</text>
</comment>
<evidence type="ECO:0000256" key="2">
    <source>
        <dbReference type="ARBA" id="ARBA00012682"/>
    </source>
</evidence>
<dbReference type="InterPro" id="IPR019832">
    <property type="entry name" value="Mn/Fe_SOD_C"/>
</dbReference>
<dbReference type="Gene3D" id="1.10.287.990">
    <property type="entry name" value="Fe,Mn superoxide dismutase (SOD) domain"/>
    <property type="match status" value="1"/>
</dbReference>
<reference evidence="9" key="1">
    <citation type="submission" date="2020-04" db="EMBL/GenBank/DDBJ databases">
        <authorList>
            <person name="Zhang T."/>
        </authorList>
    </citation>
    <scope>NUCLEOTIDE SEQUENCE</scope>
    <source>
        <strain evidence="9">HKST-UBA10</strain>
    </source>
</reference>
<accession>A0A955L3Q0</accession>
<dbReference type="SUPFAM" id="SSF54719">
    <property type="entry name" value="Fe,Mn superoxide dismutase (SOD), C-terminal domain"/>
    <property type="match status" value="1"/>
</dbReference>
<dbReference type="PANTHER" id="PTHR11404:SF6">
    <property type="entry name" value="SUPEROXIDE DISMUTASE [MN], MITOCHONDRIAL"/>
    <property type="match status" value="1"/>
</dbReference>
<organism evidence="9 10">
    <name type="scientific">Candidatus Dojkabacteria bacterium</name>
    <dbReference type="NCBI Taxonomy" id="2099670"/>
    <lineage>
        <taxon>Bacteria</taxon>
        <taxon>Candidatus Dojkabacteria</taxon>
    </lineage>
</organism>
<dbReference type="InterPro" id="IPR050265">
    <property type="entry name" value="Fe/Mn_Superoxide_Dismutase"/>
</dbReference>
<evidence type="ECO:0000256" key="3">
    <source>
        <dbReference type="ARBA" id="ARBA00022723"/>
    </source>
</evidence>
<dbReference type="Proteomes" id="UP000782843">
    <property type="component" value="Unassembled WGS sequence"/>
</dbReference>
<dbReference type="EC" id="1.15.1.1" evidence="2 6"/>
<dbReference type="AlphaFoldDB" id="A0A955L3Q0"/>
<dbReference type="Pfam" id="PF00081">
    <property type="entry name" value="Sod_Fe_N"/>
    <property type="match status" value="1"/>
</dbReference>
<dbReference type="InterPro" id="IPR019833">
    <property type="entry name" value="Mn/Fe_SOD_BS"/>
</dbReference>
<comment type="function">
    <text evidence="6">Destroys radicals which are normally produced within the cells and which are toxic to biological systems.</text>
</comment>
<keyword evidence="4 6" id="KW-0560">Oxidoreductase</keyword>
<dbReference type="GO" id="GO:0004784">
    <property type="term" value="F:superoxide dismutase activity"/>
    <property type="evidence" value="ECO:0007669"/>
    <property type="project" value="UniProtKB-EC"/>
</dbReference>
<sequence>MKYTLPKLPYSYESLKGISKQVNEWHHDKHYASYVNGRNEVEEKLAKMRASSDWAGVRSVMLAQSHNVSGSILHNIYYSIMGGDGKVDENLEVVKSINKYFGSYETWKNEFTEIAKISRGWAVLSHDVSDGELHNAMTDFHDEEVPWGFLPILACDVWEHAYYYDYGPDRGAYLDAFFQNLNWSNVNDLYLQYQALTV</sequence>
<evidence type="ECO:0000259" key="7">
    <source>
        <dbReference type="Pfam" id="PF00081"/>
    </source>
</evidence>